<evidence type="ECO:0000256" key="8">
    <source>
        <dbReference type="SAM" id="Phobius"/>
    </source>
</evidence>
<keyword evidence="3 8" id="KW-0812">Transmembrane</keyword>
<dbReference type="PANTHER" id="PTHR21230">
    <property type="entry name" value="VESICLE TRANSPORT V-SNARE PROTEIN VTI1-RELATED"/>
    <property type="match status" value="1"/>
</dbReference>
<dbReference type="GO" id="GO:0000149">
    <property type="term" value="F:SNARE binding"/>
    <property type="evidence" value="ECO:0007669"/>
    <property type="project" value="TreeGrafter"/>
</dbReference>
<evidence type="ECO:0000256" key="5">
    <source>
        <dbReference type="ARBA" id="ARBA00022989"/>
    </source>
</evidence>
<organism evidence="9 10">
    <name type="scientific">Cafeteria roenbergensis</name>
    <name type="common">Marine flagellate</name>
    <dbReference type="NCBI Taxonomy" id="33653"/>
    <lineage>
        <taxon>Eukaryota</taxon>
        <taxon>Sar</taxon>
        <taxon>Stramenopiles</taxon>
        <taxon>Bigyra</taxon>
        <taxon>Opalozoa</taxon>
        <taxon>Bicosoecida</taxon>
        <taxon>Cafeteriaceae</taxon>
        <taxon>Cafeteria</taxon>
    </lineage>
</organism>
<keyword evidence="6 8" id="KW-0472">Membrane</keyword>
<keyword evidence="2" id="KW-0813">Transport</keyword>
<proteinExistence type="predicted"/>
<reference evidence="9 10" key="1">
    <citation type="submission" date="2019-07" db="EMBL/GenBank/DDBJ databases">
        <title>Genomes of Cafeteria roenbergensis.</title>
        <authorList>
            <person name="Fischer M.G."/>
            <person name="Hackl T."/>
            <person name="Roman M."/>
        </authorList>
    </citation>
    <scope>NUCLEOTIDE SEQUENCE [LARGE SCALE GENOMIC DNA]</scope>
    <source>
        <strain evidence="9 10">BVI</strain>
    </source>
</reference>
<evidence type="ECO:0000256" key="6">
    <source>
        <dbReference type="ARBA" id="ARBA00023136"/>
    </source>
</evidence>
<evidence type="ECO:0008006" key="11">
    <source>
        <dbReference type="Google" id="ProtNLM"/>
    </source>
</evidence>
<keyword evidence="5 8" id="KW-1133">Transmembrane helix</keyword>
<gene>
    <name evidence="9" type="ORF">FNF29_05239</name>
</gene>
<dbReference type="GO" id="GO:0005794">
    <property type="term" value="C:Golgi apparatus"/>
    <property type="evidence" value="ECO:0007669"/>
    <property type="project" value="TreeGrafter"/>
</dbReference>
<evidence type="ECO:0000256" key="1">
    <source>
        <dbReference type="ARBA" id="ARBA00004211"/>
    </source>
</evidence>
<dbReference type="GO" id="GO:0031201">
    <property type="term" value="C:SNARE complex"/>
    <property type="evidence" value="ECO:0007669"/>
    <property type="project" value="TreeGrafter"/>
</dbReference>
<comment type="subcellular location">
    <subcellularLocation>
        <location evidence="1">Membrane</location>
        <topology evidence="1">Single-pass type IV membrane protein</topology>
    </subcellularLocation>
</comment>
<dbReference type="GO" id="GO:0012507">
    <property type="term" value="C:ER to Golgi transport vesicle membrane"/>
    <property type="evidence" value="ECO:0007669"/>
    <property type="project" value="TreeGrafter"/>
</dbReference>
<dbReference type="GO" id="GO:0005484">
    <property type="term" value="F:SNAP receptor activity"/>
    <property type="evidence" value="ECO:0007669"/>
    <property type="project" value="TreeGrafter"/>
</dbReference>
<dbReference type="GO" id="GO:0015031">
    <property type="term" value="P:protein transport"/>
    <property type="evidence" value="ECO:0007669"/>
    <property type="project" value="UniProtKB-KW"/>
</dbReference>
<feature type="transmembrane region" description="Helical" evidence="8">
    <location>
        <begin position="198"/>
        <end position="219"/>
    </location>
</feature>
<name>A0A5A8CBH2_CAFRO</name>
<sequence length="227" mass="24719">MAASSSLGRVERLLDQIERSNTTVARLVGQIEGGVSSSERKTLEAEADEEQTTTRRSLDELKLAMKSLKKSERRSVGTRPEQCKNDFERQRGRLVIAKEAGTRESLLGGTAAEEERARRERLRGTQSHLDGTSGHLSDAQRSLADTIAKSSAVAETLGGQTESLIRTREHVEGTQAQADIAASHVMDLRARAWTNKCILGFAMLLLLGANIAVLLYGHVLKHSSGSK</sequence>
<keyword evidence="10" id="KW-1185">Reference proteome</keyword>
<comment type="caution">
    <text evidence="9">The sequence shown here is derived from an EMBL/GenBank/DDBJ whole genome shotgun (WGS) entry which is preliminary data.</text>
</comment>
<protein>
    <recommendedName>
        <fullName evidence="11">t-SNARE coiled-coil homology domain-containing protein</fullName>
    </recommendedName>
</protein>
<evidence type="ECO:0000313" key="9">
    <source>
        <dbReference type="EMBL" id="KAA0150436.1"/>
    </source>
</evidence>
<dbReference type="GO" id="GO:0031902">
    <property type="term" value="C:late endosome membrane"/>
    <property type="evidence" value="ECO:0007669"/>
    <property type="project" value="TreeGrafter"/>
</dbReference>
<evidence type="ECO:0000313" key="10">
    <source>
        <dbReference type="Proteomes" id="UP000323011"/>
    </source>
</evidence>
<feature type="region of interest" description="Disordered" evidence="7">
    <location>
        <begin position="105"/>
        <end position="137"/>
    </location>
</feature>
<dbReference type="Proteomes" id="UP000323011">
    <property type="component" value="Unassembled WGS sequence"/>
</dbReference>
<evidence type="ECO:0000256" key="4">
    <source>
        <dbReference type="ARBA" id="ARBA00022927"/>
    </source>
</evidence>
<dbReference type="GO" id="GO:0005789">
    <property type="term" value="C:endoplasmic reticulum membrane"/>
    <property type="evidence" value="ECO:0007669"/>
    <property type="project" value="TreeGrafter"/>
</dbReference>
<evidence type="ECO:0000256" key="2">
    <source>
        <dbReference type="ARBA" id="ARBA00022448"/>
    </source>
</evidence>
<dbReference type="GO" id="GO:0006906">
    <property type="term" value="P:vesicle fusion"/>
    <property type="evidence" value="ECO:0007669"/>
    <property type="project" value="TreeGrafter"/>
</dbReference>
<accession>A0A5A8CBH2</accession>
<feature type="region of interest" description="Disordered" evidence="7">
    <location>
        <begin position="34"/>
        <end position="56"/>
    </location>
</feature>
<dbReference type="EMBL" id="VLTN01000034">
    <property type="protein sequence ID" value="KAA0150436.1"/>
    <property type="molecule type" value="Genomic_DNA"/>
</dbReference>
<dbReference type="AlphaFoldDB" id="A0A5A8CBH2"/>
<dbReference type="Gene3D" id="1.20.5.110">
    <property type="match status" value="1"/>
</dbReference>
<evidence type="ECO:0000256" key="3">
    <source>
        <dbReference type="ARBA" id="ARBA00022692"/>
    </source>
</evidence>
<keyword evidence="4" id="KW-0653">Protein transport</keyword>
<evidence type="ECO:0000256" key="7">
    <source>
        <dbReference type="SAM" id="MobiDB-lite"/>
    </source>
</evidence>
<dbReference type="SUPFAM" id="SSF58038">
    <property type="entry name" value="SNARE fusion complex"/>
    <property type="match status" value="1"/>
</dbReference>